<dbReference type="Proteomes" id="UP000604046">
    <property type="component" value="Unassembled WGS sequence"/>
</dbReference>
<evidence type="ECO:0000313" key="1">
    <source>
        <dbReference type="EMBL" id="CAE7024458.1"/>
    </source>
</evidence>
<dbReference type="AlphaFoldDB" id="A0A812IAL1"/>
<protein>
    <submittedName>
        <fullName evidence="1">Uncharacterized protein</fullName>
    </submittedName>
</protein>
<keyword evidence="2" id="KW-1185">Reference proteome</keyword>
<reference evidence="1" key="1">
    <citation type="submission" date="2021-02" db="EMBL/GenBank/DDBJ databases">
        <authorList>
            <person name="Dougan E. K."/>
            <person name="Rhodes N."/>
            <person name="Thang M."/>
            <person name="Chan C."/>
        </authorList>
    </citation>
    <scope>NUCLEOTIDE SEQUENCE</scope>
</reference>
<comment type="caution">
    <text evidence="1">The sequence shown here is derived from an EMBL/GenBank/DDBJ whole genome shotgun (WGS) entry which is preliminary data.</text>
</comment>
<accession>A0A812IAL1</accession>
<sequence>MPKPNVLPIARKLMRWRPDVDVQDFARLRVTSIAAASATQTFKELSLLERPSWMARKLAFVTRRDGCDYSLEQLMQNTRWLKKRKLKAYDIFGYAYHYRETCSHFDGWAEYLRLPVSWRLSHEEAPASA</sequence>
<proteinExistence type="predicted"/>
<evidence type="ECO:0000313" key="2">
    <source>
        <dbReference type="Proteomes" id="UP000604046"/>
    </source>
</evidence>
<name>A0A812IAL1_9DINO</name>
<organism evidence="1 2">
    <name type="scientific">Symbiodinium natans</name>
    <dbReference type="NCBI Taxonomy" id="878477"/>
    <lineage>
        <taxon>Eukaryota</taxon>
        <taxon>Sar</taxon>
        <taxon>Alveolata</taxon>
        <taxon>Dinophyceae</taxon>
        <taxon>Suessiales</taxon>
        <taxon>Symbiodiniaceae</taxon>
        <taxon>Symbiodinium</taxon>
    </lineage>
</organism>
<dbReference type="EMBL" id="CAJNDS010000189">
    <property type="protein sequence ID" value="CAE7024458.1"/>
    <property type="molecule type" value="Genomic_DNA"/>
</dbReference>
<gene>
    <name evidence="1" type="ORF">SNAT2548_LOCUS3082</name>
</gene>